<keyword evidence="3" id="KW-0285">Flavoprotein</keyword>
<dbReference type="PANTHER" id="PTHR10961:SF24">
    <property type="entry name" value="HYPOTHETICAL FRUCTOSYL AMINE:OXYGEN OXIDOREDUCTASE (EUROFUNG)"/>
    <property type="match status" value="1"/>
</dbReference>
<protein>
    <recommendedName>
        <fullName evidence="7">FAD dependent oxidoreductase domain-containing protein</fullName>
    </recommendedName>
</protein>
<feature type="region of interest" description="Disordered" evidence="6">
    <location>
        <begin position="44"/>
        <end position="67"/>
    </location>
</feature>
<organism evidence="8 9">
    <name type="scientific">Venturia effusa</name>
    <dbReference type="NCBI Taxonomy" id="50376"/>
    <lineage>
        <taxon>Eukaryota</taxon>
        <taxon>Fungi</taxon>
        <taxon>Dikarya</taxon>
        <taxon>Ascomycota</taxon>
        <taxon>Pezizomycotina</taxon>
        <taxon>Dothideomycetes</taxon>
        <taxon>Pleosporomycetidae</taxon>
        <taxon>Venturiales</taxon>
        <taxon>Venturiaceae</taxon>
        <taxon>Venturia</taxon>
    </lineage>
</organism>
<accession>A0A517L757</accession>
<evidence type="ECO:0000256" key="1">
    <source>
        <dbReference type="ARBA" id="ARBA00001974"/>
    </source>
</evidence>
<dbReference type="InterPro" id="IPR006076">
    <property type="entry name" value="FAD-dep_OxRdtase"/>
</dbReference>
<evidence type="ECO:0000256" key="5">
    <source>
        <dbReference type="ARBA" id="ARBA00023002"/>
    </source>
</evidence>
<proteinExistence type="inferred from homology"/>
<evidence type="ECO:0000256" key="2">
    <source>
        <dbReference type="ARBA" id="ARBA00010989"/>
    </source>
</evidence>
<dbReference type="OrthoDB" id="2219495at2759"/>
<evidence type="ECO:0000256" key="6">
    <source>
        <dbReference type="SAM" id="MobiDB-lite"/>
    </source>
</evidence>
<dbReference type="SUPFAM" id="SSF51905">
    <property type="entry name" value="FAD/NAD(P)-binding domain"/>
    <property type="match status" value="1"/>
</dbReference>
<comment type="similarity">
    <text evidence="2">Belongs to the MSOX/MTOX family.</text>
</comment>
<keyword evidence="5" id="KW-0560">Oxidoreductase</keyword>
<evidence type="ECO:0000313" key="9">
    <source>
        <dbReference type="Proteomes" id="UP000316270"/>
    </source>
</evidence>
<comment type="cofactor">
    <cofactor evidence="1">
        <name>FAD</name>
        <dbReference type="ChEBI" id="CHEBI:57692"/>
    </cofactor>
</comment>
<dbReference type="PANTHER" id="PTHR10961">
    <property type="entry name" value="PEROXISOMAL SARCOSINE OXIDASE"/>
    <property type="match status" value="1"/>
</dbReference>
<dbReference type="GO" id="GO:0050660">
    <property type="term" value="F:flavin adenine dinucleotide binding"/>
    <property type="evidence" value="ECO:0007669"/>
    <property type="project" value="InterPro"/>
</dbReference>
<dbReference type="GO" id="GO:0008115">
    <property type="term" value="F:sarcosine oxidase activity"/>
    <property type="evidence" value="ECO:0007669"/>
    <property type="project" value="TreeGrafter"/>
</dbReference>
<keyword evidence="9" id="KW-1185">Reference proteome</keyword>
<name>A0A517L757_9PEZI</name>
<sequence>MADPNHSAILIVGGGTWGCSIAYRLAKRGFKDIKVLDANAFPSKESAGNDANKIMEEPEAPPSDTDNDKDFAWATIEGLATEVWKTDPTYKPYYHPTGFIYAAAGEDAFKMVEEAPKKYPANWTPLRIDEDFKATMPGGPLTGRMPGWKGFLRSERAGFVEAEKAMESTRHEATKLGVEFISGDTGKVSSLLFSEDKADVIGAEAANGTKHTADQVILSAGAGSDNLLDFKKQLRPTAWTLAHVPLTDDEVARYRDIPVLYGSDRGFFIPSRSSNELKVCDEHPGYIHLVKDAEGKERSVPFGKQQIPLESEKRIRDFLTETSPHLAQRPFTFARICWDADTPDRLFLIDRHPEFKSLVLAVGGSGHGFMCSPAVGVLVADLMEDKMEKRIKRILGWRPQTAEGRDWWDTQGRFGVEGKVMDFGDVKEWTDIQPNK</sequence>
<dbReference type="InterPro" id="IPR045170">
    <property type="entry name" value="MTOX"/>
</dbReference>
<dbReference type="GO" id="GO:0051698">
    <property type="term" value="F:saccharopine oxidase activity"/>
    <property type="evidence" value="ECO:0007669"/>
    <property type="project" value="TreeGrafter"/>
</dbReference>
<dbReference type="AlphaFoldDB" id="A0A517L757"/>
<evidence type="ECO:0000256" key="4">
    <source>
        <dbReference type="ARBA" id="ARBA00022827"/>
    </source>
</evidence>
<dbReference type="EMBL" id="CP042190">
    <property type="protein sequence ID" value="QDS71466.1"/>
    <property type="molecule type" value="Genomic_DNA"/>
</dbReference>
<dbReference type="Pfam" id="PF01266">
    <property type="entry name" value="DAO"/>
    <property type="match status" value="1"/>
</dbReference>
<keyword evidence="4" id="KW-0274">FAD</keyword>
<evidence type="ECO:0000256" key="3">
    <source>
        <dbReference type="ARBA" id="ARBA00022630"/>
    </source>
</evidence>
<dbReference type="InterPro" id="IPR036188">
    <property type="entry name" value="FAD/NAD-bd_sf"/>
</dbReference>
<reference evidence="8 9" key="1">
    <citation type="submission" date="2019-07" db="EMBL/GenBank/DDBJ databases">
        <title>Finished genome of Venturia effusa.</title>
        <authorList>
            <person name="Young C.A."/>
            <person name="Cox M.P."/>
            <person name="Ganley A.R.D."/>
            <person name="David W.J."/>
        </authorList>
    </citation>
    <scope>NUCLEOTIDE SEQUENCE [LARGE SCALE GENOMIC DNA]</scope>
    <source>
        <strain evidence="9">albino</strain>
    </source>
</reference>
<feature type="domain" description="FAD dependent oxidoreductase" evidence="7">
    <location>
        <begin position="9"/>
        <end position="382"/>
    </location>
</feature>
<dbReference type="STRING" id="50376.A0A517L757"/>
<evidence type="ECO:0000313" key="8">
    <source>
        <dbReference type="EMBL" id="QDS71466.1"/>
    </source>
</evidence>
<evidence type="ECO:0000259" key="7">
    <source>
        <dbReference type="Pfam" id="PF01266"/>
    </source>
</evidence>
<gene>
    <name evidence="8" type="ORF">FKW77_004106</name>
</gene>
<dbReference type="Gene3D" id="3.30.9.10">
    <property type="entry name" value="D-Amino Acid Oxidase, subunit A, domain 2"/>
    <property type="match status" value="1"/>
</dbReference>
<dbReference type="Gene3D" id="3.50.50.60">
    <property type="entry name" value="FAD/NAD(P)-binding domain"/>
    <property type="match status" value="1"/>
</dbReference>
<dbReference type="Proteomes" id="UP000316270">
    <property type="component" value="Chromosome 6"/>
</dbReference>